<dbReference type="GO" id="GO:0020037">
    <property type="term" value="F:heme binding"/>
    <property type="evidence" value="ECO:0007669"/>
    <property type="project" value="InterPro"/>
</dbReference>
<reference evidence="1" key="1">
    <citation type="submission" date="2019-09" db="EMBL/GenBank/DDBJ databases">
        <title>Draft genome sequences of 48 bacterial type strains from the CCUG.</title>
        <authorList>
            <person name="Tunovic T."/>
            <person name="Pineiro-Iglesias B."/>
            <person name="Unosson C."/>
            <person name="Inganas E."/>
            <person name="Ohlen M."/>
            <person name="Cardew S."/>
            <person name="Jensie-Markopoulos S."/>
            <person name="Salva-Serra F."/>
            <person name="Jaen-Luchoro D."/>
            <person name="Karlsson R."/>
            <person name="Svensson-Stadler L."/>
            <person name="Chun J."/>
            <person name="Moore E."/>
        </authorList>
    </citation>
    <scope>NUCLEOTIDE SEQUENCE</scope>
    <source>
        <strain evidence="1">CCUG 50899</strain>
    </source>
</reference>
<dbReference type="AlphaFoldDB" id="A0A643ETJ4"/>
<evidence type="ECO:0000313" key="1">
    <source>
        <dbReference type="EMBL" id="KAB0565901.1"/>
    </source>
</evidence>
<dbReference type="Pfam" id="PF01322">
    <property type="entry name" value="Cytochrom_C_2"/>
    <property type="match status" value="1"/>
</dbReference>
<dbReference type="RefSeq" id="WP_128095013.1">
    <property type="nucleotide sequence ID" value="NZ_JBHEEN010000017.1"/>
</dbReference>
<dbReference type="EMBL" id="VZPE01000015">
    <property type="protein sequence ID" value="KAB0565901.1"/>
    <property type="molecule type" value="Genomic_DNA"/>
</dbReference>
<name>A0A643ETJ4_9HYPH</name>
<dbReference type="SUPFAM" id="SSF47175">
    <property type="entry name" value="Cytochromes"/>
    <property type="match status" value="1"/>
</dbReference>
<dbReference type="GO" id="GO:0022900">
    <property type="term" value="P:electron transport chain"/>
    <property type="evidence" value="ECO:0007669"/>
    <property type="project" value="InterPro"/>
</dbReference>
<accession>A0A643ETJ4</accession>
<organism evidence="1">
    <name type="scientific">Brucella pituitosa</name>
    <dbReference type="NCBI Taxonomy" id="571256"/>
    <lineage>
        <taxon>Bacteria</taxon>
        <taxon>Pseudomonadati</taxon>
        <taxon>Pseudomonadota</taxon>
        <taxon>Alphaproteobacteria</taxon>
        <taxon>Hyphomicrobiales</taxon>
        <taxon>Brucellaceae</taxon>
        <taxon>Brucella/Ochrobactrum group</taxon>
        <taxon>Brucella</taxon>
    </lineage>
</organism>
<protein>
    <submittedName>
        <fullName evidence="1">Cytochrome c</fullName>
    </submittedName>
</protein>
<dbReference type="GO" id="GO:0009055">
    <property type="term" value="F:electron transfer activity"/>
    <property type="evidence" value="ECO:0007669"/>
    <property type="project" value="InterPro"/>
</dbReference>
<dbReference type="InterPro" id="IPR010980">
    <property type="entry name" value="Cyt_c/b562"/>
</dbReference>
<comment type="caution">
    <text evidence="1">The sequence shown here is derived from an EMBL/GenBank/DDBJ whole genome shotgun (WGS) entry which is preliminary data.</text>
</comment>
<dbReference type="Gene3D" id="1.20.120.10">
    <property type="entry name" value="Cytochrome c/b562"/>
    <property type="match status" value="1"/>
</dbReference>
<sequence>MRQESMKEMAKAGKTIAGMFEGKIPYSASDFKQAAETIKTRSGDALIKEFPAMSLGPPSAAKTEIELSHDEFDALARKVAEFAAVVSASADKAPDGISQDMRMGASVSTTGSSLLWKRRAGRDEKQDISKIPAEHAFHLMMQECWACHTKFREKVQ</sequence>
<gene>
    <name evidence="1" type="ORF">F7Q93_22660</name>
</gene>
<proteinExistence type="predicted"/>
<dbReference type="PROSITE" id="PS51009">
    <property type="entry name" value="CYTCII"/>
    <property type="match status" value="1"/>
</dbReference>
<dbReference type="GO" id="GO:0005506">
    <property type="term" value="F:iron ion binding"/>
    <property type="evidence" value="ECO:0007669"/>
    <property type="project" value="InterPro"/>
</dbReference>
<dbReference type="InterPro" id="IPR002321">
    <property type="entry name" value="Cyt_c_II"/>
</dbReference>